<comment type="caution">
    <text evidence="1">The sequence shown here is derived from an EMBL/GenBank/DDBJ whole genome shotgun (WGS) entry which is preliminary data.</text>
</comment>
<proteinExistence type="predicted"/>
<dbReference type="EMBL" id="CBTN010000007">
    <property type="protein sequence ID" value="CDH50550.1"/>
    <property type="molecule type" value="Genomic_DNA"/>
</dbReference>
<dbReference type="CDD" id="cd18090">
    <property type="entry name" value="Arginine_MT_Sfm1"/>
    <property type="match status" value="1"/>
</dbReference>
<gene>
    <name evidence="1" type="ORF">LCOR_02262.1</name>
</gene>
<organism evidence="1 2">
    <name type="scientific">Lichtheimia corymbifera JMRC:FSU:9682</name>
    <dbReference type="NCBI Taxonomy" id="1263082"/>
    <lineage>
        <taxon>Eukaryota</taxon>
        <taxon>Fungi</taxon>
        <taxon>Fungi incertae sedis</taxon>
        <taxon>Mucoromycota</taxon>
        <taxon>Mucoromycotina</taxon>
        <taxon>Mucoromycetes</taxon>
        <taxon>Mucorales</taxon>
        <taxon>Lichtheimiaceae</taxon>
        <taxon>Lichtheimia</taxon>
    </lineage>
</organism>
<dbReference type="AlphaFoldDB" id="A0A068RLH7"/>
<dbReference type="Proteomes" id="UP000027586">
    <property type="component" value="Unassembled WGS sequence"/>
</dbReference>
<accession>A0A068RLH7</accession>
<name>A0A068RLH7_9FUNG</name>
<dbReference type="STRING" id="1263082.A0A068RLH7"/>
<dbReference type="PANTHER" id="PTHR35517">
    <property type="entry name" value="PROTEIN ARGININE N-METHYLTRANSFERASE SFM1"/>
    <property type="match status" value="1"/>
</dbReference>
<sequence length="210" mass="23987">MKFIVEHMEDGMHEWCTLEYRHMIQTCGADDMYFSGLTENVLNNCMPEDLKQAHCHQEDVMHLPGVDPSEVCLLDPSATEPLKPEDGEKFKYMLFGGILGDDPPRDRTKELRKLGFAGRHLGPIQMSTDTAVNVARRVAVDKVPLDQIPYIDSPEIYFSKHESVNMPYRYIAITKTITTKDGQEKTIKKPLMPPGMLELIKKDSERTLDF</sequence>
<reference evidence="1" key="1">
    <citation type="submission" date="2013-08" db="EMBL/GenBank/DDBJ databases">
        <title>Gene expansion shapes genome architecture in the human pathogen Lichtheimia corymbifera: an evolutionary genomics analysis in the ancient terrestrial Mucorales (Mucoromycotina).</title>
        <authorList>
            <person name="Schwartze V.U."/>
            <person name="Winter S."/>
            <person name="Shelest E."/>
            <person name="Marcet-Houben M."/>
            <person name="Horn F."/>
            <person name="Wehner S."/>
            <person name="Hoffmann K."/>
            <person name="Riege K."/>
            <person name="Sammeth M."/>
            <person name="Nowrousian M."/>
            <person name="Valiante V."/>
            <person name="Linde J."/>
            <person name="Jacobsen I.D."/>
            <person name="Marz M."/>
            <person name="Brakhage A.A."/>
            <person name="Gabaldon T."/>
            <person name="Bocker S."/>
            <person name="Voigt K."/>
        </authorList>
    </citation>
    <scope>NUCLEOTIDE SEQUENCE [LARGE SCALE GENOMIC DNA]</scope>
    <source>
        <strain evidence="1">FSU 9682</strain>
    </source>
</reference>
<dbReference type="OrthoDB" id="373498at2759"/>
<evidence type="ECO:0000313" key="2">
    <source>
        <dbReference type="Proteomes" id="UP000027586"/>
    </source>
</evidence>
<evidence type="ECO:0000313" key="1">
    <source>
        <dbReference type="EMBL" id="CDH50550.1"/>
    </source>
</evidence>
<dbReference type="InterPro" id="IPR007364">
    <property type="entry name" value="SFM1-like"/>
</dbReference>
<dbReference type="PANTHER" id="PTHR35517:SF1">
    <property type="entry name" value="PROTEIN ARGININE N-METHYLTRANSFERASE SFM1"/>
    <property type="match status" value="1"/>
</dbReference>
<dbReference type="VEuPathDB" id="FungiDB:LCOR_02262.1"/>
<dbReference type="Pfam" id="PF04252">
    <property type="entry name" value="SFM1-like"/>
    <property type="match status" value="1"/>
</dbReference>
<keyword evidence="2" id="KW-1185">Reference proteome</keyword>
<dbReference type="GO" id="GO:0035241">
    <property type="term" value="F:protein-arginine omega-N monomethyltransferase activity"/>
    <property type="evidence" value="ECO:0007669"/>
    <property type="project" value="TreeGrafter"/>
</dbReference>
<protein>
    <submittedName>
        <fullName evidence="1">Duf431-domain-containing protein</fullName>
    </submittedName>
</protein>